<dbReference type="GO" id="GO:0005524">
    <property type="term" value="F:ATP binding"/>
    <property type="evidence" value="ECO:0007669"/>
    <property type="project" value="UniProtKB-KW"/>
</dbReference>
<reference evidence="9 10" key="1">
    <citation type="submission" date="2015-07" db="EMBL/GenBank/DDBJ databases">
        <title>Genome sequencing of Kibdelosporangium phytohabitans.</title>
        <authorList>
            <person name="Qin S."/>
            <person name="Xing K."/>
        </authorList>
    </citation>
    <scope>NUCLEOTIDE SEQUENCE [LARGE SCALE GENOMIC DNA]</scope>
    <source>
        <strain evidence="9 10">KLBMP1111</strain>
    </source>
</reference>
<dbReference type="SUPFAM" id="SSF56112">
    <property type="entry name" value="Protein kinase-like (PK-like)"/>
    <property type="match status" value="1"/>
</dbReference>
<dbReference type="PANTHER" id="PTHR43289">
    <property type="entry name" value="MITOGEN-ACTIVATED PROTEIN KINASE KINASE KINASE 20-RELATED"/>
    <property type="match status" value="1"/>
</dbReference>
<evidence type="ECO:0000256" key="1">
    <source>
        <dbReference type="ARBA" id="ARBA00012513"/>
    </source>
</evidence>
<dbReference type="SMART" id="SM00220">
    <property type="entry name" value="S_TKc"/>
    <property type="match status" value="1"/>
</dbReference>
<name>A0A0N9HU75_9PSEU</name>
<keyword evidence="5" id="KW-0418">Kinase</keyword>
<accession>A0A0N9HU75</accession>
<dbReference type="Pfam" id="PF00069">
    <property type="entry name" value="Pkinase"/>
    <property type="match status" value="1"/>
</dbReference>
<feature type="domain" description="Protein kinase" evidence="8">
    <location>
        <begin position="12"/>
        <end position="283"/>
    </location>
</feature>
<dbReference type="AlphaFoldDB" id="A0A0N9HU75"/>
<dbReference type="EC" id="2.7.11.1" evidence="1"/>
<evidence type="ECO:0000256" key="4">
    <source>
        <dbReference type="ARBA" id="ARBA00022741"/>
    </source>
</evidence>
<keyword evidence="10" id="KW-1185">Reference proteome</keyword>
<keyword evidence="2" id="KW-0723">Serine/threonine-protein kinase</keyword>
<gene>
    <name evidence="9" type="ORF">AOZ06_08900</name>
</gene>
<proteinExistence type="predicted"/>
<dbReference type="GO" id="GO:0004674">
    <property type="term" value="F:protein serine/threonine kinase activity"/>
    <property type="evidence" value="ECO:0007669"/>
    <property type="project" value="UniProtKB-KW"/>
</dbReference>
<evidence type="ECO:0000256" key="6">
    <source>
        <dbReference type="ARBA" id="ARBA00022840"/>
    </source>
</evidence>
<dbReference type="InterPro" id="IPR011009">
    <property type="entry name" value="Kinase-like_dom_sf"/>
</dbReference>
<keyword evidence="7" id="KW-0472">Membrane</keyword>
<evidence type="ECO:0000313" key="9">
    <source>
        <dbReference type="EMBL" id="ALG07032.1"/>
    </source>
</evidence>
<dbReference type="STRING" id="860235.AOZ06_08900"/>
<evidence type="ECO:0000256" key="5">
    <source>
        <dbReference type="ARBA" id="ARBA00022777"/>
    </source>
</evidence>
<dbReference type="InterPro" id="IPR000719">
    <property type="entry name" value="Prot_kinase_dom"/>
</dbReference>
<protein>
    <recommendedName>
        <fullName evidence="1">non-specific serine/threonine protein kinase</fullName>
        <ecNumber evidence="1">2.7.11.1</ecNumber>
    </recommendedName>
</protein>
<keyword evidence="7" id="KW-1133">Transmembrane helix</keyword>
<keyword evidence="4" id="KW-0547">Nucleotide-binding</keyword>
<dbReference type="KEGG" id="kphy:AOZ06_08900"/>
<evidence type="ECO:0000313" key="10">
    <source>
        <dbReference type="Proteomes" id="UP000063699"/>
    </source>
</evidence>
<evidence type="ECO:0000256" key="7">
    <source>
        <dbReference type="SAM" id="Phobius"/>
    </source>
</evidence>
<dbReference type="EMBL" id="CP012752">
    <property type="protein sequence ID" value="ALG07032.1"/>
    <property type="molecule type" value="Genomic_DNA"/>
</dbReference>
<evidence type="ECO:0000259" key="8">
    <source>
        <dbReference type="PROSITE" id="PS50011"/>
    </source>
</evidence>
<dbReference type="PROSITE" id="PS50011">
    <property type="entry name" value="PROTEIN_KINASE_DOM"/>
    <property type="match status" value="1"/>
</dbReference>
<evidence type="ECO:0000256" key="3">
    <source>
        <dbReference type="ARBA" id="ARBA00022679"/>
    </source>
</evidence>
<organism evidence="9 10">
    <name type="scientific">Kibdelosporangium phytohabitans</name>
    <dbReference type="NCBI Taxonomy" id="860235"/>
    <lineage>
        <taxon>Bacteria</taxon>
        <taxon>Bacillati</taxon>
        <taxon>Actinomycetota</taxon>
        <taxon>Actinomycetes</taxon>
        <taxon>Pseudonocardiales</taxon>
        <taxon>Pseudonocardiaceae</taxon>
        <taxon>Kibdelosporangium</taxon>
    </lineage>
</organism>
<keyword evidence="6" id="KW-0067">ATP-binding</keyword>
<sequence>MGRPAAGGVRDPMTFEFLGRGPFAVVNATTVSGHPVAEKTFDKSFDRRTLSVIKRDRDKLAQLAATLPILPSGPPELRDKKHLVRMELCAESLTARVRRTGALEVGEVLELGYGLARALTAAHASGVPHGGVSPNNVLYRRSGQAVLSDFGVAIRQAVPRRDPLHGIEWMSPETLQSGVLDERADVYGLGTLLYFALTGDSPYPKRIGESPLDRISRVFNEPIPAISRPDVPIELSTEVARMLAPAAAHRTDKAATVVAKLGRMLSRTDPGPPSPVHARRPWIPYAVGGGVLAVSAAAVLWFLLPDADQPAPRAAAPQAPVTLDLADPVDQGSQIMLSWESSRALDVTVVVMPDGGKPDYQQASRETSAKVAVDPTRKYCFKVRGTNAGVAQIYESKAKPVRGAVCR</sequence>
<feature type="transmembrane region" description="Helical" evidence="7">
    <location>
        <begin position="282"/>
        <end position="304"/>
    </location>
</feature>
<dbReference type="Gene3D" id="1.10.510.10">
    <property type="entry name" value="Transferase(Phosphotransferase) domain 1"/>
    <property type="match status" value="1"/>
</dbReference>
<keyword evidence="7" id="KW-0812">Transmembrane</keyword>
<evidence type="ECO:0000256" key="2">
    <source>
        <dbReference type="ARBA" id="ARBA00022527"/>
    </source>
</evidence>
<dbReference type="Proteomes" id="UP000063699">
    <property type="component" value="Chromosome"/>
</dbReference>
<dbReference type="PANTHER" id="PTHR43289:SF6">
    <property type="entry name" value="SERINE_THREONINE-PROTEIN KINASE NEKL-3"/>
    <property type="match status" value="1"/>
</dbReference>
<keyword evidence="3" id="KW-0808">Transferase</keyword>